<evidence type="ECO:0000256" key="3">
    <source>
        <dbReference type="ARBA" id="ARBA00022989"/>
    </source>
</evidence>
<evidence type="ECO:0000256" key="4">
    <source>
        <dbReference type="ARBA" id="ARBA00023136"/>
    </source>
</evidence>
<proteinExistence type="predicted"/>
<keyword evidence="8" id="KW-1185">Reference proteome</keyword>
<organism evidence="7 8">
    <name type="scientific">Herminiimonas arsenicoxydans</name>
    <dbReference type="NCBI Taxonomy" id="204773"/>
    <lineage>
        <taxon>Bacteria</taxon>
        <taxon>Pseudomonadati</taxon>
        <taxon>Pseudomonadota</taxon>
        <taxon>Betaproteobacteria</taxon>
        <taxon>Burkholderiales</taxon>
        <taxon>Oxalobacteraceae</taxon>
        <taxon>Herminiimonas</taxon>
    </lineage>
</organism>
<protein>
    <recommendedName>
        <fullName evidence="6">DUF1232 domain-containing protein</fullName>
    </recommendedName>
</protein>
<feature type="transmembrane region" description="Helical" evidence="5">
    <location>
        <begin position="103"/>
        <end position="124"/>
    </location>
</feature>
<evidence type="ECO:0000256" key="5">
    <source>
        <dbReference type="SAM" id="Phobius"/>
    </source>
</evidence>
<evidence type="ECO:0000256" key="2">
    <source>
        <dbReference type="ARBA" id="ARBA00022692"/>
    </source>
</evidence>
<dbReference type="AlphaFoldDB" id="A4G2W0"/>
<accession>A4G2W0</accession>
<feature type="transmembrane region" description="Helical" evidence="5">
    <location>
        <begin position="30"/>
        <end position="47"/>
    </location>
</feature>
<dbReference type="KEGG" id="har:HEAR0650"/>
<dbReference type="OrthoDB" id="9804184at2"/>
<dbReference type="HOGENOM" id="CLU_139031_0_0_4"/>
<sequence length="127" mass="14536">MKEAIRAWARRIKRDVMVLWFARKHPDTPLLAKVICVLAILYALSPIDLVPDFVPILGYVDDMLLLPALIWLAVRLLPPQVLASCREQANNWMSQQDRKPTSYVGAVIVVLLWGVATYLVWRWISIA</sequence>
<evidence type="ECO:0000259" key="6">
    <source>
        <dbReference type="Pfam" id="PF06803"/>
    </source>
</evidence>
<dbReference type="InterPro" id="IPR010652">
    <property type="entry name" value="DUF1232"/>
</dbReference>
<dbReference type="Pfam" id="PF06803">
    <property type="entry name" value="DUF1232"/>
    <property type="match status" value="1"/>
</dbReference>
<dbReference type="Proteomes" id="UP000006697">
    <property type="component" value="Chromosome"/>
</dbReference>
<reference evidence="7 8" key="1">
    <citation type="journal article" date="2007" name="PLoS Genet.">
        <title>A tale of two oxidation states: bacterial colonization of arsenic-rich environments.</title>
        <authorList>
            <person name="Muller D."/>
            <person name="Medigue C."/>
            <person name="Koechler S."/>
            <person name="Barbe V."/>
            <person name="Barakat M."/>
            <person name="Talla E."/>
            <person name="Bonnefoy V."/>
            <person name="Krin E."/>
            <person name="Arsene-Ploetze F."/>
            <person name="Carapito C."/>
            <person name="Chandler M."/>
            <person name="Cournoyer B."/>
            <person name="Cruveiller S."/>
            <person name="Dossat C."/>
            <person name="Duval S."/>
            <person name="Heymann M."/>
            <person name="Leize E."/>
            <person name="Lieutaud A."/>
            <person name="Lievremont D."/>
            <person name="Makita Y."/>
            <person name="Mangenot S."/>
            <person name="Nitschke W."/>
            <person name="Ortet P."/>
            <person name="Perdrial N."/>
            <person name="Schoepp B."/>
            <person name="Siguier N."/>
            <person name="Simeonova D.D."/>
            <person name="Rouy Z."/>
            <person name="Segurens B."/>
            <person name="Turlin E."/>
            <person name="Vallenet D."/>
            <person name="Van Dorsselaer A."/>
            <person name="Weiss S."/>
            <person name="Weissenbach J."/>
            <person name="Lett M.C."/>
            <person name="Danchin A."/>
            <person name="Bertin P.N."/>
        </authorList>
    </citation>
    <scope>NUCLEOTIDE SEQUENCE [LARGE SCALE GENOMIC DNA]</scope>
    <source>
        <strain evidence="8">ULPAs1</strain>
    </source>
</reference>
<keyword evidence="2 5" id="KW-0812">Transmembrane</keyword>
<feature type="domain" description="DUF1232" evidence="6">
    <location>
        <begin position="32"/>
        <end position="67"/>
    </location>
</feature>
<keyword evidence="4 5" id="KW-0472">Membrane</keyword>
<evidence type="ECO:0000313" key="7">
    <source>
        <dbReference type="EMBL" id="CAL60847.1"/>
    </source>
</evidence>
<name>A4G2W0_HERAR</name>
<comment type="subcellular location">
    <subcellularLocation>
        <location evidence="1">Endomembrane system</location>
        <topology evidence="1">Multi-pass membrane protein</topology>
    </subcellularLocation>
</comment>
<gene>
    <name evidence="7" type="ordered locus">HEAR0650</name>
</gene>
<dbReference type="eggNOG" id="COG3339">
    <property type="taxonomic scope" value="Bacteria"/>
</dbReference>
<dbReference type="EMBL" id="CU207211">
    <property type="protein sequence ID" value="CAL60847.1"/>
    <property type="molecule type" value="Genomic_DNA"/>
</dbReference>
<keyword evidence="3 5" id="KW-1133">Transmembrane helix</keyword>
<evidence type="ECO:0000313" key="8">
    <source>
        <dbReference type="Proteomes" id="UP000006697"/>
    </source>
</evidence>
<evidence type="ECO:0000256" key="1">
    <source>
        <dbReference type="ARBA" id="ARBA00004127"/>
    </source>
</evidence>
<dbReference type="GO" id="GO:0012505">
    <property type="term" value="C:endomembrane system"/>
    <property type="evidence" value="ECO:0007669"/>
    <property type="project" value="UniProtKB-SubCell"/>
</dbReference>